<feature type="region of interest" description="Disordered" evidence="1">
    <location>
        <begin position="50"/>
        <end position="71"/>
    </location>
</feature>
<feature type="compositionally biased region" description="Basic and acidic residues" evidence="1">
    <location>
        <begin position="50"/>
        <end position="62"/>
    </location>
</feature>
<dbReference type="AlphaFoldDB" id="X0W3U6"/>
<dbReference type="EMBL" id="BARS01039987">
    <property type="protein sequence ID" value="GAG25235.1"/>
    <property type="molecule type" value="Genomic_DNA"/>
</dbReference>
<evidence type="ECO:0000313" key="2">
    <source>
        <dbReference type="EMBL" id="GAG25235.1"/>
    </source>
</evidence>
<reference evidence="2" key="1">
    <citation type="journal article" date="2014" name="Front. Microbiol.">
        <title>High frequency of phylogenetically diverse reductive dehalogenase-homologous genes in deep subseafloor sedimentary metagenomes.</title>
        <authorList>
            <person name="Kawai M."/>
            <person name="Futagami T."/>
            <person name="Toyoda A."/>
            <person name="Takaki Y."/>
            <person name="Nishi S."/>
            <person name="Hori S."/>
            <person name="Arai W."/>
            <person name="Tsubouchi T."/>
            <person name="Morono Y."/>
            <person name="Uchiyama I."/>
            <person name="Ito T."/>
            <person name="Fujiyama A."/>
            <person name="Inagaki F."/>
            <person name="Takami H."/>
        </authorList>
    </citation>
    <scope>NUCLEOTIDE SEQUENCE</scope>
    <source>
        <strain evidence="2">Expedition CK06-06</strain>
    </source>
</reference>
<feature type="non-terminal residue" evidence="2">
    <location>
        <position position="108"/>
    </location>
</feature>
<accession>X0W3U6</accession>
<sequence length="108" mass="12185">MARPIKMRAGREKPISQSNEYFKKIISVMPITITVDTAITILRRGKRISRVETKEPQPENTKKPTNVTATPKTGWPIKSVIFCMNPISKNIYAKPSNKKYVNVGSLPD</sequence>
<evidence type="ECO:0000256" key="1">
    <source>
        <dbReference type="SAM" id="MobiDB-lite"/>
    </source>
</evidence>
<name>X0W3U6_9ZZZZ</name>
<organism evidence="2">
    <name type="scientific">marine sediment metagenome</name>
    <dbReference type="NCBI Taxonomy" id="412755"/>
    <lineage>
        <taxon>unclassified sequences</taxon>
        <taxon>metagenomes</taxon>
        <taxon>ecological metagenomes</taxon>
    </lineage>
</organism>
<comment type="caution">
    <text evidence="2">The sequence shown here is derived from an EMBL/GenBank/DDBJ whole genome shotgun (WGS) entry which is preliminary data.</text>
</comment>
<gene>
    <name evidence="2" type="ORF">S01H1_61017</name>
</gene>
<proteinExistence type="predicted"/>
<protein>
    <submittedName>
        <fullName evidence="2">Uncharacterized protein</fullName>
    </submittedName>
</protein>